<sequence length="349" mass="38450">MNLKLRDLIPRWPPSFGSLMLEGFHACCPAGGHLNFPAARPCVGSSEGETSFGVSSLLVEGKKLFKLCQFRSSPTIITMNMNSKHVIAPSQDRVCYSPNYMLVCLSNHVLAFETQGTEVQIICSRFEPRDCIPSHKLTSKIQGMGVQTICSFFEARDRAPSHVPVSRAGILLILVGEIHDDARSTRILRQASGRFGSSGGVISYERRSWRLQAWLSRVAGLRSVRKLVVVSHWDDLMVDMLGKTHHTITSKGVNSHGACCVLVCNVVAEVLTPRGDVVWGEGDVKHWDRCADKLAMRMFVNLVGENVTGQHFGSSPACQSWGRLVQEASMLVSLDARTGIKLCARDTRI</sequence>
<proteinExistence type="predicted"/>
<dbReference type="EMBL" id="PGOL01001277">
    <property type="protein sequence ID" value="PKI59380.1"/>
    <property type="molecule type" value="Genomic_DNA"/>
</dbReference>
<protein>
    <submittedName>
        <fullName evidence="1">Uncharacterized protein</fullName>
    </submittedName>
</protein>
<organism evidence="1 2">
    <name type="scientific">Punica granatum</name>
    <name type="common">Pomegranate</name>
    <dbReference type="NCBI Taxonomy" id="22663"/>
    <lineage>
        <taxon>Eukaryota</taxon>
        <taxon>Viridiplantae</taxon>
        <taxon>Streptophyta</taxon>
        <taxon>Embryophyta</taxon>
        <taxon>Tracheophyta</taxon>
        <taxon>Spermatophyta</taxon>
        <taxon>Magnoliopsida</taxon>
        <taxon>eudicotyledons</taxon>
        <taxon>Gunneridae</taxon>
        <taxon>Pentapetalae</taxon>
        <taxon>rosids</taxon>
        <taxon>malvids</taxon>
        <taxon>Myrtales</taxon>
        <taxon>Lythraceae</taxon>
        <taxon>Punica</taxon>
    </lineage>
</organism>
<gene>
    <name evidence="1" type="ORF">CRG98_020211</name>
</gene>
<dbReference type="Proteomes" id="UP000233551">
    <property type="component" value="Unassembled WGS sequence"/>
</dbReference>
<name>A0A2I0JTZ5_PUNGR</name>
<evidence type="ECO:0000313" key="1">
    <source>
        <dbReference type="EMBL" id="PKI59380.1"/>
    </source>
</evidence>
<comment type="caution">
    <text evidence="1">The sequence shown here is derived from an EMBL/GenBank/DDBJ whole genome shotgun (WGS) entry which is preliminary data.</text>
</comment>
<dbReference type="AlphaFoldDB" id="A0A2I0JTZ5"/>
<keyword evidence="2" id="KW-1185">Reference proteome</keyword>
<accession>A0A2I0JTZ5</accession>
<evidence type="ECO:0000313" key="2">
    <source>
        <dbReference type="Proteomes" id="UP000233551"/>
    </source>
</evidence>
<reference evidence="1 2" key="1">
    <citation type="submission" date="2017-11" db="EMBL/GenBank/DDBJ databases">
        <title>De-novo sequencing of pomegranate (Punica granatum L.) genome.</title>
        <authorList>
            <person name="Akparov Z."/>
            <person name="Amiraslanov A."/>
            <person name="Hajiyeva S."/>
            <person name="Abbasov M."/>
            <person name="Kaur K."/>
            <person name="Hamwieh A."/>
            <person name="Solovyev V."/>
            <person name="Salamov A."/>
            <person name="Braich B."/>
            <person name="Kosarev P."/>
            <person name="Mahmoud A."/>
            <person name="Hajiyev E."/>
            <person name="Babayeva S."/>
            <person name="Izzatullayeva V."/>
            <person name="Mammadov A."/>
            <person name="Mammadov A."/>
            <person name="Sharifova S."/>
            <person name="Ojaghi J."/>
            <person name="Eynullazada K."/>
            <person name="Bayramov B."/>
            <person name="Abdulazimova A."/>
            <person name="Shahmuradov I."/>
        </authorList>
    </citation>
    <scope>NUCLEOTIDE SEQUENCE [LARGE SCALE GENOMIC DNA]</scope>
    <source>
        <strain evidence="2">cv. AG2017</strain>
        <tissue evidence="1">Leaf</tissue>
    </source>
</reference>